<feature type="region of interest" description="Disordered" evidence="3">
    <location>
        <begin position="259"/>
        <end position="309"/>
    </location>
</feature>
<dbReference type="OrthoDB" id="1394818at2759"/>
<feature type="compositionally biased region" description="Polar residues" evidence="3">
    <location>
        <begin position="354"/>
        <end position="367"/>
    </location>
</feature>
<feature type="compositionally biased region" description="Low complexity" evidence="3">
    <location>
        <begin position="259"/>
        <end position="274"/>
    </location>
</feature>
<dbReference type="GO" id="GO:0005737">
    <property type="term" value="C:cytoplasm"/>
    <property type="evidence" value="ECO:0007669"/>
    <property type="project" value="TreeGrafter"/>
</dbReference>
<feature type="compositionally biased region" description="Low complexity" evidence="3">
    <location>
        <begin position="660"/>
        <end position="675"/>
    </location>
</feature>
<dbReference type="PANTHER" id="PTHR48051">
    <property type="match status" value="1"/>
</dbReference>
<dbReference type="Pfam" id="PF10428">
    <property type="entry name" value="SOG2"/>
    <property type="match status" value="1"/>
</dbReference>
<feature type="compositionally biased region" description="Polar residues" evidence="3">
    <location>
        <begin position="293"/>
        <end position="304"/>
    </location>
</feature>
<dbReference type="SMART" id="SM00369">
    <property type="entry name" value="LRR_TYP"/>
    <property type="match status" value="3"/>
</dbReference>
<sequence length="933" mass="103077">MAKELTNSNGWGGPREAVDGYKALQSFQLSLSPPDHDGVSYGSPAQESFQQVELGVHQSPGITIFKDAVETARKAIPQSVDTSEMVDELKLKLTVDLSHTHLEDIPQEVADIIKRDVERLVLSHNQIWQLPYRFSECTPLKYLNLRANRFREFPKAIYKLPQLEILDLSRNKLSRIPEEIKNMKALRVLSVLNNNIDEVPFCVGYLDTLRVLKLGGNPLTNDLKRIVESTDGSPSRSAIDYEKDALLTKRVKKHLKSAAAAAASESGGESSSEGPLNTPRPFKKPPSIRFPVNPTTSGSESASDLVSPGFSRLPTQARAHYRVASGQNAALQSAAMRRPGPSPVSIGNERNRSNSESVLQATASQSVRNKRMGMVPRRNYDLGTVDETRTNRFSHHYRGLSHGSVLRDKHSNGIRHGPTNPASPSLGERQGNTFARRLSSLPEHKRESHHPNNIVEAAKGVLWSLHQVHPLVATLINVVEESASKRSSLERVYYNASTHLDQLDKQLHACDSISDANREEKVRSNTKVRNACRACIMAFQQVGSLLLHSVPQLVSDGDPRCIRTLLLLIYGSLVEARNACSNLGVNVNHVNTIKDQKPTVLAGQGHRLQPTRDRSATPTRDRPNGLRRLRSAYTSQQSNTYGHYSTGTNAHSAVPLYVNGRSRSNSRTSTLSGSSAANTPYSETFSTSDTVTPQNNNYHSTRIFDDSQQDALFRKIFLALKDSVIHGLRSLPAVILQFSKCLEVAQTRYAGKDIVNLWSRLISRSRFCLELCEVLKLRLSTMKLGSRNDREFWRLCLKFVNSFVKLLSGIREARVLDLVPLSIIQTLRPVQKTSRDAFLIINSSPWAGLLSDNPPPMPSFPGHRRGSGSGASHSPYSTSVPATPLSAALGPAAQATVPSTPASASSLDRSFQGDVFQRADSLLSMQQTMLYRR</sequence>
<reference evidence="4 5" key="1">
    <citation type="submission" date="2019-09" db="EMBL/GenBank/DDBJ databases">
        <title>The hologenome of the rock-dwelling lichen Lasallia pustulata.</title>
        <authorList>
            <person name="Greshake Tzovaras B."/>
            <person name="Segers F."/>
            <person name="Bicker A."/>
            <person name="Dal Grande F."/>
            <person name="Otte J."/>
            <person name="Hankeln T."/>
            <person name="Schmitt I."/>
            <person name="Ebersberger I."/>
        </authorList>
    </citation>
    <scope>NUCLEOTIDE SEQUENCE [LARGE SCALE GENOMIC DNA]</scope>
    <source>
        <strain evidence="4">A1-1</strain>
    </source>
</reference>
<feature type="compositionally biased region" description="Polar residues" evidence="3">
    <location>
        <begin position="676"/>
        <end position="693"/>
    </location>
</feature>
<accession>A0A5M8PP11</accession>
<organism evidence="4 5">
    <name type="scientific">Lasallia pustulata</name>
    <dbReference type="NCBI Taxonomy" id="136370"/>
    <lineage>
        <taxon>Eukaryota</taxon>
        <taxon>Fungi</taxon>
        <taxon>Dikarya</taxon>
        <taxon>Ascomycota</taxon>
        <taxon>Pezizomycotina</taxon>
        <taxon>Lecanoromycetes</taxon>
        <taxon>OSLEUM clade</taxon>
        <taxon>Umbilicariomycetidae</taxon>
        <taxon>Umbilicariales</taxon>
        <taxon>Umbilicariaceae</taxon>
        <taxon>Lasallia</taxon>
    </lineage>
</organism>
<evidence type="ECO:0000256" key="2">
    <source>
        <dbReference type="ARBA" id="ARBA00022737"/>
    </source>
</evidence>
<dbReference type="InterPro" id="IPR032675">
    <property type="entry name" value="LRR_dom_sf"/>
</dbReference>
<dbReference type="AlphaFoldDB" id="A0A5M8PP11"/>
<evidence type="ECO:0000256" key="3">
    <source>
        <dbReference type="SAM" id="MobiDB-lite"/>
    </source>
</evidence>
<dbReference type="InterPro" id="IPR050216">
    <property type="entry name" value="LRR_domain-containing"/>
</dbReference>
<dbReference type="InterPro" id="IPR001611">
    <property type="entry name" value="Leu-rich_rpt"/>
</dbReference>
<feature type="region of interest" description="Disordered" evidence="3">
    <location>
        <begin position="330"/>
        <end position="367"/>
    </location>
</feature>
<dbReference type="PANTHER" id="PTHR48051:SF46">
    <property type="entry name" value="LEUCINE RICH REPEAT-CONTAINING DOMAIN PROTEIN"/>
    <property type="match status" value="1"/>
</dbReference>
<dbReference type="PROSITE" id="PS51450">
    <property type="entry name" value="LRR"/>
    <property type="match status" value="1"/>
</dbReference>
<dbReference type="InterPro" id="IPR003591">
    <property type="entry name" value="Leu-rich_rpt_typical-subtyp"/>
</dbReference>
<dbReference type="EMBL" id="VXIT01000009">
    <property type="protein sequence ID" value="KAA6410670.1"/>
    <property type="molecule type" value="Genomic_DNA"/>
</dbReference>
<keyword evidence="2" id="KW-0677">Repeat</keyword>
<feature type="compositionally biased region" description="Basic and acidic residues" evidence="3">
    <location>
        <begin position="610"/>
        <end position="624"/>
    </location>
</feature>
<dbReference type="Gene3D" id="3.80.10.10">
    <property type="entry name" value="Ribonuclease Inhibitor"/>
    <property type="match status" value="1"/>
</dbReference>
<dbReference type="Pfam" id="PF13855">
    <property type="entry name" value="LRR_8"/>
    <property type="match status" value="1"/>
</dbReference>
<gene>
    <name evidence="4" type="ORF">FRX48_06093</name>
</gene>
<feature type="region of interest" description="Disordered" evidence="3">
    <location>
        <begin position="596"/>
        <end position="630"/>
    </location>
</feature>
<feature type="region of interest" description="Disordered" evidence="3">
    <location>
        <begin position="403"/>
        <end position="430"/>
    </location>
</feature>
<dbReference type="SUPFAM" id="SSF52075">
    <property type="entry name" value="Outer arm dynein light chain 1"/>
    <property type="match status" value="1"/>
</dbReference>
<comment type="caution">
    <text evidence="4">The sequence shown here is derived from an EMBL/GenBank/DDBJ whole genome shotgun (WGS) entry which is preliminary data.</text>
</comment>
<protein>
    <submittedName>
        <fullName evidence="4">Uncharacterized protein</fullName>
    </submittedName>
</protein>
<evidence type="ECO:0000313" key="5">
    <source>
        <dbReference type="Proteomes" id="UP000324767"/>
    </source>
</evidence>
<evidence type="ECO:0000313" key="4">
    <source>
        <dbReference type="EMBL" id="KAA6410670.1"/>
    </source>
</evidence>
<dbReference type="Proteomes" id="UP000324767">
    <property type="component" value="Unassembled WGS sequence"/>
</dbReference>
<proteinExistence type="predicted"/>
<name>A0A5M8PP11_9LECA</name>
<feature type="region of interest" description="Disordered" evidence="3">
    <location>
        <begin position="852"/>
        <end position="878"/>
    </location>
</feature>
<keyword evidence="1" id="KW-0433">Leucine-rich repeat</keyword>
<evidence type="ECO:0000256" key="1">
    <source>
        <dbReference type="ARBA" id="ARBA00022614"/>
    </source>
</evidence>
<dbReference type="InterPro" id="IPR019487">
    <property type="entry name" value="RAM_signalling_pathway_SOG2"/>
</dbReference>
<feature type="region of interest" description="Disordered" evidence="3">
    <location>
        <begin position="660"/>
        <end position="693"/>
    </location>
</feature>